<evidence type="ECO:0000259" key="8">
    <source>
        <dbReference type="PROSITE" id="PS50928"/>
    </source>
</evidence>
<proteinExistence type="inferred from homology"/>
<feature type="transmembrane region" description="Helical" evidence="7">
    <location>
        <begin position="7"/>
        <end position="25"/>
    </location>
</feature>
<keyword evidence="5 7" id="KW-1133">Transmembrane helix</keyword>
<dbReference type="PROSITE" id="PS50928">
    <property type="entry name" value="ABC_TM1"/>
    <property type="match status" value="1"/>
</dbReference>
<keyword evidence="4 7" id="KW-0812">Transmembrane</keyword>
<comment type="caution">
    <text evidence="9">The sequence shown here is derived from an EMBL/GenBank/DDBJ whole genome shotgun (WGS) entry which is preliminary data.</text>
</comment>
<evidence type="ECO:0000256" key="7">
    <source>
        <dbReference type="RuleBase" id="RU363032"/>
    </source>
</evidence>
<keyword evidence="3" id="KW-1003">Cell membrane</keyword>
<dbReference type="Pfam" id="PF00528">
    <property type="entry name" value="BPD_transp_1"/>
    <property type="match status" value="1"/>
</dbReference>
<evidence type="ECO:0000256" key="6">
    <source>
        <dbReference type="ARBA" id="ARBA00023136"/>
    </source>
</evidence>
<keyword evidence="6 7" id="KW-0472">Membrane</keyword>
<reference evidence="9 10" key="1">
    <citation type="submission" date="2022-06" db="EMBL/GenBank/DDBJ databases">
        <title>Genomic Encyclopedia of Type Strains, Phase I: the one thousand microbial genomes (KMG-I) project.</title>
        <authorList>
            <person name="Kyrpides N."/>
        </authorList>
    </citation>
    <scope>NUCLEOTIDE SEQUENCE [LARGE SCALE GENOMIC DNA]</scope>
    <source>
        <strain evidence="9 10">DSM 43889</strain>
    </source>
</reference>
<accession>A0ABT1JHI8</accession>
<organism evidence="9 10">
    <name type="scientific">Actinoalloteichus caeruleus DSM 43889</name>
    <dbReference type="NCBI Taxonomy" id="1120930"/>
    <lineage>
        <taxon>Bacteria</taxon>
        <taxon>Bacillati</taxon>
        <taxon>Actinomycetota</taxon>
        <taxon>Actinomycetes</taxon>
        <taxon>Pseudonocardiales</taxon>
        <taxon>Pseudonocardiaceae</taxon>
        <taxon>Actinoalloteichus</taxon>
        <taxon>Actinoalloteichus cyanogriseus</taxon>
    </lineage>
</organism>
<evidence type="ECO:0000313" key="10">
    <source>
        <dbReference type="Proteomes" id="UP000791080"/>
    </source>
</evidence>
<dbReference type="InterPro" id="IPR000515">
    <property type="entry name" value="MetI-like"/>
</dbReference>
<feature type="transmembrane region" description="Helical" evidence="7">
    <location>
        <begin position="61"/>
        <end position="86"/>
    </location>
</feature>
<evidence type="ECO:0000256" key="2">
    <source>
        <dbReference type="ARBA" id="ARBA00022448"/>
    </source>
</evidence>
<keyword evidence="10" id="KW-1185">Reference proteome</keyword>
<dbReference type="EMBL" id="AUBJ02000001">
    <property type="protein sequence ID" value="MCP2331636.1"/>
    <property type="molecule type" value="Genomic_DNA"/>
</dbReference>
<dbReference type="CDD" id="cd06261">
    <property type="entry name" value="TM_PBP2"/>
    <property type="match status" value="1"/>
</dbReference>
<dbReference type="PANTHER" id="PTHR30151">
    <property type="entry name" value="ALKANE SULFONATE ABC TRANSPORTER-RELATED, MEMBRANE SUBUNIT"/>
    <property type="match status" value="1"/>
</dbReference>
<feature type="transmembrane region" description="Helical" evidence="7">
    <location>
        <begin position="123"/>
        <end position="142"/>
    </location>
</feature>
<dbReference type="PANTHER" id="PTHR30151:SF0">
    <property type="entry name" value="ABC TRANSPORTER PERMEASE PROTEIN MJ0413-RELATED"/>
    <property type="match status" value="1"/>
</dbReference>
<sequence>MTGRWVRVLLPVVTTAAVLAAWWFGSLGTESYYFPSLRDIMDRFVEVWLFDRFVTDAVPSLWRLGAGFGIAVVAGVGLGLLLGLSASWRRATEPIVEFLRAIPATALLPFALLVFGIGDLMKVAIIALVCLWPVLLNTIDGVRGLDHTLADTARMYQVSGARRLLSVVLPSAAPQIMAGARTSLSLALILMVTSEMVASTSGIGFFVLDAQRGFRILDMWTGIILLGVLGYLVNLVFTLVERRLLRWHAGARADTASAR</sequence>
<gene>
    <name evidence="9" type="ORF">G443_001906</name>
</gene>
<dbReference type="Proteomes" id="UP000791080">
    <property type="component" value="Unassembled WGS sequence"/>
</dbReference>
<evidence type="ECO:0000256" key="5">
    <source>
        <dbReference type="ARBA" id="ARBA00022989"/>
    </source>
</evidence>
<keyword evidence="2 7" id="KW-0813">Transport</keyword>
<evidence type="ECO:0000256" key="4">
    <source>
        <dbReference type="ARBA" id="ARBA00022692"/>
    </source>
</evidence>
<dbReference type="Gene3D" id="1.10.3720.10">
    <property type="entry name" value="MetI-like"/>
    <property type="match status" value="1"/>
</dbReference>
<dbReference type="SUPFAM" id="SSF161098">
    <property type="entry name" value="MetI-like"/>
    <property type="match status" value="1"/>
</dbReference>
<evidence type="ECO:0000256" key="3">
    <source>
        <dbReference type="ARBA" id="ARBA00022475"/>
    </source>
</evidence>
<feature type="domain" description="ABC transmembrane type-1" evidence="8">
    <location>
        <begin position="57"/>
        <end position="241"/>
    </location>
</feature>
<name>A0ABT1JHI8_ACTCY</name>
<feature type="transmembrane region" description="Helical" evidence="7">
    <location>
        <begin position="98"/>
        <end position="117"/>
    </location>
</feature>
<protein>
    <submittedName>
        <fullName evidence="9">ABC-type nitrate/sulfonate/bicarbonate transport system, permease component</fullName>
    </submittedName>
</protein>
<dbReference type="RefSeq" id="WP_026418423.1">
    <property type="nucleotide sequence ID" value="NZ_AUBJ02000001.1"/>
</dbReference>
<comment type="similarity">
    <text evidence="7">Belongs to the binding-protein-dependent transport system permease family.</text>
</comment>
<feature type="transmembrane region" description="Helical" evidence="7">
    <location>
        <begin position="220"/>
        <end position="240"/>
    </location>
</feature>
<feature type="transmembrane region" description="Helical" evidence="7">
    <location>
        <begin position="186"/>
        <end position="208"/>
    </location>
</feature>
<evidence type="ECO:0000256" key="1">
    <source>
        <dbReference type="ARBA" id="ARBA00004651"/>
    </source>
</evidence>
<comment type="subcellular location">
    <subcellularLocation>
        <location evidence="1 7">Cell membrane</location>
        <topology evidence="1 7">Multi-pass membrane protein</topology>
    </subcellularLocation>
</comment>
<evidence type="ECO:0000313" key="9">
    <source>
        <dbReference type="EMBL" id="MCP2331636.1"/>
    </source>
</evidence>
<dbReference type="InterPro" id="IPR035906">
    <property type="entry name" value="MetI-like_sf"/>
</dbReference>